<dbReference type="AlphaFoldDB" id="A0A2S6IR75"/>
<dbReference type="InterPro" id="IPR053158">
    <property type="entry name" value="CapK_Type1_Caps_Biosynth"/>
</dbReference>
<keyword evidence="1" id="KW-0436">Ligase</keyword>
<sequence length="431" mass="49280">MPLKLFDNILKLQGFEINTARKEFDNLVSNGNVGLQNRKESIVKHHLTNNHFYNSLVVNKEVLWKDLPVLSKRNLQQPLHERLSKSYTVKNIFKGKTSGSSGHPFTYGKNKYAHAMTWAAFHHAYEQHGINLNTSLQARFYGIPLSGKGKYLELIKDFVSYRKRFPIFNMNDAVLESFLNKFKKNKFEYLNGYTSSIVLLAKYCEQKNTVLKDICPTLKICIVTSEMLFPDDRLLLEKWLGIPVINEYGASEVGLIAMQNTQGNFEVNQQNLYVEIVDNDNQPVPDGTIGRILVTDLYNLAHPMTRYEIGDLGSLETLENGTRILKDLQGRTSDIAILPSGKVVPGLTFYYVTKTVIKEDIDILEFVVIQKKPDAFEIQYVSKSEINTSVKESIQNAMDEYLEPGLSLKFTRLEVLDRSKRGKLKQFMSEV</sequence>
<keyword evidence="2" id="KW-1185">Reference proteome</keyword>
<dbReference type="Gene3D" id="3.40.50.12780">
    <property type="entry name" value="N-terminal domain of ligase-like"/>
    <property type="match status" value="1"/>
</dbReference>
<reference evidence="1 2" key="1">
    <citation type="submission" date="2018-02" db="EMBL/GenBank/DDBJ databases">
        <title>Genomic Encyclopedia of Archaeal and Bacterial Type Strains, Phase II (KMG-II): from individual species to whole genera.</title>
        <authorList>
            <person name="Goeker M."/>
        </authorList>
    </citation>
    <scope>NUCLEOTIDE SEQUENCE [LARGE SCALE GENOMIC DNA]</scope>
    <source>
        <strain evidence="1 2">DSM 16809</strain>
    </source>
</reference>
<dbReference type="PANTHER" id="PTHR36932">
    <property type="entry name" value="CAPSULAR POLYSACCHARIDE BIOSYNTHESIS PROTEIN"/>
    <property type="match status" value="1"/>
</dbReference>
<accession>A0A2S6IR75</accession>
<gene>
    <name evidence="1" type="ORF">LY01_00463</name>
</gene>
<dbReference type="Proteomes" id="UP000239002">
    <property type="component" value="Unassembled WGS sequence"/>
</dbReference>
<dbReference type="InterPro" id="IPR042099">
    <property type="entry name" value="ANL_N_sf"/>
</dbReference>
<organism evidence="1 2">
    <name type="scientific">Nonlabens xylanidelens</name>
    <dbReference type="NCBI Taxonomy" id="191564"/>
    <lineage>
        <taxon>Bacteria</taxon>
        <taxon>Pseudomonadati</taxon>
        <taxon>Bacteroidota</taxon>
        <taxon>Flavobacteriia</taxon>
        <taxon>Flavobacteriales</taxon>
        <taxon>Flavobacteriaceae</taxon>
        <taxon>Nonlabens</taxon>
    </lineage>
</organism>
<evidence type="ECO:0000313" key="2">
    <source>
        <dbReference type="Proteomes" id="UP000239002"/>
    </source>
</evidence>
<proteinExistence type="predicted"/>
<dbReference type="PANTHER" id="PTHR36932:SF1">
    <property type="entry name" value="CAPSULAR POLYSACCHARIDE BIOSYNTHESIS PROTEIN"/>
    <property type="match status" value="1"/>
</dbReference>
<dbReference type="OrthoDB" id="580775at2"/>
<dbReference type="EMBL" id="PTJE01000001">
    <property type="protein sequence ID" value="PPK96640.1"/>
    <property type="molecule type" value="Genomic_DNA"/>
</dbReference>
<protein>
    <submittedName>
        <fullName evidence="1">Phenylacetate-CoA ligase</fullName>
    </submittedName>
</protein>
<dbReference type="SUPFAM" id="SSF56801">
    <property type="entry name" value="Acetyl-CoA synthetase-like"/>
    <property type="match status" value="1"/>
</dbReference>
<evidence type="ECO:0000313" key="1">
    <source>
        <dbReference type="EMBL" id="PPK96640.1"/>
    </source>
</evidence>
<name>A0A2S6IR75_9FLAO</name>
<dbReference type="RefSeq" id="WP_104514188.1">
    <property type="nucleotide sequence ID" value="NZ_MQVW01000027.1"/>
</dbReference>
<dbReference type="GO" id="GO:0016874">
    <property type="term" value="F:ligase activity"/>
    <property type="evidence" value="ECO:0007669"/>
    <property type="project" value="UniProtKB-KW"/>
</dbReference>
<comment type="caution">
    <text evidence="1">The sequence shown here is derived from an EMBL/GenBank/DDBJ whole genome shotgun (WGS) entry which is preliminary data.</text>
</comment>